<dbReference type="InterPro" id="IPR035979">
    <property type="entry name" value="RBD_domain_sf"/>
</dbReference>
<name>A0A7S2P559_9STRA</name>
<protein>
    <recommendedName>
        <fullName evidence="2">RRM domain-containing protein</fullName>
    </recommendedName>
</protein>
<dbReference type="InterPro" id="IPR000504">
    <property type="entry name" value="RRM_dom"/>
</dbReference>
<feature type="domain" description="RRM" evidence="2">
    <location>
        <begin position="301"/>
        <end position="408"/>
    </location>
</feature>
<dbReference type="Gene3D" id="3.30.70.330">
    <property type="match status" value="1"/>
</dbReference>
<dbReference type="EMBL" id="HBGY01014181">
    <property type="protein sequence ID" value="CAD9576700.1"/>
    <property type="molecule type" value="Transcribed_RNA"/>
</dbReference>
<keyword evidence="1" id="KW-0694">RNA-binding</keyword>
<sequence>MKNAWLQPILTDFLSGLDVYNHNADYLQSNDKHFGEVRTATKHNLGEHPQFPPSINRENFEANVKLLMDARESAIDQKAPLYFSDGTARRHNKNDPLIPEEDVVAFHSKTEDEKREEAEKIADLLANRLPKRLHDRVYQFIDMYFVRRRRFKKHYYYSSMKRSCNFHTHLILKELAEYLYIPLPKFIDETFLAEGWRDWNAIRDEMSLVFYQAQHKFALSYRAAAADHSDRKQVVGGASVLQMTQELGSIRRQANGAPQERERGVNRGAAPTKVHVKYNAVLLSREGLAEIEEKYKQETSRQLFIDNLPIDIDEEELIDIYSRCGDIESVRIFNRRPDLDPGNPIKELKKQISRGIMMEKTTRTPIYAIVKFATDEGYDTATGADLRVFGIIIQRHAVRSIKKEEMKSLFIENIPRGFFALDLEYKLCKVLDPYFYVCSGTGGHDLAEPSSCKITFPSHEAACFAYDKLVEIDMGSDDCVMNWMRTPRDAMNYWTRRKVGAAK</sequence>
<accession>A0A7S2P559</accession>
<gene>
    <name evidence="3" type="ORF">LDAN0321_LOCUS9178</name>
</gene>
<dbReference type="SUPFAM" id="SSF54928">
    <property type="entry name" value="RNA-binding domain, RBD"/>
    <property type="match status" value="1"/>
</dbReference>
<dbReference type="GO" id="GO:0003723">
    <property type="term" value="F:RNA binding"/>
    <property type="evidence" value="ECO:0007669"/>
    <property type="project" value="UniProtKB-UniRule"/>
</dbReference>
<evidence type="ECO:0000313" key="3">
    <source>
        <dbReference type="EMBL" id="CAD9576700.1"/>
    </source>
</evidence>
<evidence type="ECO:0000256" key="1">
    <source>
        <dbReference type="PROSITE-ProRule" id="PRU00176"/>
    </source>
</evidence>
<dbReference type="InterPro" id="IPR012677">
    <property type="entry name" value="Nucleotide-bd_a/b_plait_sf"/>
</dbReference>
<dbReference type="PROSITE" id="PS50102">
    <property type="entry name" value="RRM"/>
    <property type="match status" value="1"/>
</dbReference>
<dbReference type="AlphaFoldDB" id="A0A7S2P559"/>
<reference evidence="3" key="1">
    <citation type="submission" date="2021-01" db="EMBL/GenBank/DDBJ databases">
        <authorList>
            <person name="Corre E."/>
            <person name="Pelletier E."/>
            <person name="Niang G."/>
            <person name="Scheremetjew M."/>
            <person name="Finn R."/>
            <person name="Kale V."/>
            <person name="Holt S."/>
            <person name="Cochrane G."/>
            <person name="Meng A."/>
            <person name="Brown T."/>
            <person name="Cohen L."/>
        </authorList>
    </citation>
    <scope>NUCLEOTIDE SEQUENCE</scope>
    <source>
        <strain evidence="3">B650</strain>
    </source>
</reference>
<dbReference type="Pfam" id="PF00076">
    <property type="entry name" value="RRM_1"/>
    <property type="match status" value="1"/>
</dbReference>
<proteinExistence type="predicted"/>
<evidence type="ECO:0000259" key="2">
    <source>
        <dbReference type="PROSITE" id="PS50102"/>
    </source>
</evidence>
<organism evidence="3">
    <name type="scientific">Leptocylindrus danicus</name>
    <dbReference type="NCBI Taxonomy" id="163516"/>
    <lineage>
        <taxon>Eukaryota</taxon>
        <taxon>Sar</taxon>
        <taxon>Stramenopiles</taxon>
        <taxon>Ochrophyta</taxon>
        <taxon>Bacillariophyta</taxon>
        <taxon>Coscinodiscophyceae</taxon>
        <taxon>Chaetocerotophycidae</taxon>
        <taxon>Leptocylindrales</taxon>
        <taxon>Leptocylindraceae</taxon>
        <taxon>Leptocylindrus</taxon>
    </lineage>
</organism>